<dbReference type="EMBL" id="BMED01000003">
    <property type="protein sequence ID" value="GGC83816.1"/>
    <property type="molecule type" value="Genomic_DNA"/>
</dbReference>
<proteinExistence type="predicted"/>
<dbReference type="SUPFAM" id="SSF47336">
    <property type="entry name" value="ACP-like"/>
    <property type="match status" value="1"/>
</dbReference>
<reference evidence="2" key="2">
    <citation type="submission" date="2020-09" db="EMBL/GenBank/DDBJ databases">
        <authorList>
            <person name="Sun Q."/>
            <person name="Zhou Y."/>
        </authorList>
    </citation>
    <scope>NUCLEOTIDE SEQUENCE</scope>
    <source>
        <strain evidence="2">CGMCC 1.10998</strain>
    </source>
</reference>
<feature type="domain" description="Carrier" evidence="1">
    <location>
        <begin position="3"/>
        <end position="69"/>
    </location>
</feature>
<dbReference type="Pfam" id="PF23297">
    <property type="entry name" value="ACP_SdgA_C"/>
    <property type="match status" value="1"/>
</dbReference>
<comment type="caution">
    <text evidence="2">The sequence shown here is derived from an EMBL/GenBank/DDBJ whole genome shotgun (WGS) entry which is preliminary data.</text>
</comment>
<evidence type="ECO:0000259" key="1">
    <source>
        <dbReference type="Pfam" id="PF23297"/>
    </source>
</evidence>
<dbReference type="AlphaFoldDB" id="A0A916UT74"/>
<sequence>MNEFFEGMAEILEVDVDKVNPQLSLADYAWDSLSIVSTMALVDDIYNTMLDGQSLAKCEKIADILALVESKKG</sequence>
<keyword evidence="3" id="KW-1185">Reference proteome</keyword>
<reference evidence="2" key="1">
    <citation type="journal article" date="2014" name="Int. J. Syst. Evol. Microbiol.">
        <title>Complete genome sequence of Corynebacterium casei LMG S-19264T (=DSM 44701T), isolated from a smear-ripened cheese.</title>
        <authorList>
            <consortium name="US DOE Joint Genome Institute (JGI-PGF)"/>
            <person name="Walter F."/>
            <person name="Albersmeier A."/>
            <person name="Kalinowski J."/>
            <person name="Ruckert C."/>
        </authorList>
    </citation>
    <scope>NUCLEOTIDE SEQUENCE</scope>
    <source>
        <strain evidence="2">CGMCC 1.10998</strain>
    </source>
</reference>
<organism evidence="2 3">
    <name type="scientific">Undibacterium terreum</name>
    <dbReference type="NCBI Taxonomy" id="1224302"/>
    <lineage>
        <taxon>Bacteria</taxon>
        <taxon>Pseudomonadati</taxon>
        <taxon>Pseudomonadota</taxon>
        <taxon>Betaproteobacteria</taxon>
        <taxon>Burkholderiales</taxon>
        <taxon>Oxalobacteraceae</taxon>
        <taxon>Undibacterium</taxon>
    </lineage>
</organism>
<dbReference type="InterPro" id="IPR009081">
    <property type="entry name" value="PP-bd_ACP"/>
</dbReference>
<dbReference type="InterPro" id="IPR036736">
    <property type="entry name" value="ACP-like_sf"/>
</dbReference>
<name>A0A916UT74_9BURK</name>
<gene>
    <name evidence="2" type="ORF">GCM10011396_33990</name>
</gene>
<protein>
    <recommendedName>
        <fullName evidence="1">Carrier domain-containing protein</fullName>
    </recommendedName>
</protein>
<dbReference type="Proteomes" id="UP000637423">
    <property type="component" value="Unassembled WGS sequence"/>
</dbReference>
<accession>A0A916UT74</accession>
<dbReference type="Gene3D" id="1.10.1200.10">
    <property type="entry name" value="ACP-like"/>
    <property type="match status" value="1"/>
</dbReference>
<evidence type="ECO:0000313" key="2">
    <source>
        <dbReference type="EMBL" id="GGC83816.1"/>
    </source>
</evidence>
<evidence type="ECO:0000313" key="3">
    <source>
        <dbReference type="Proteomes" id="UP000637423"/>
    </source>
</evidence>